<accession>A0A8K0I389</accession>
<name>A0A8K0I389_COCNU</name>
<proteinExistence type="predicted"/>
<organism evidence="1 2">
    <name type="scientific">Cocos nucifera</name>
    <name type="common">Coconut palm</name>
    <dbReference type="NCBI Taxonomy" id="13894"/>
    <lineage>
        <taxon>Eukaryota</taxon>
        <taxon>Viridiplantae</taxon>
        <taxon>Streptophyta</taxon>
        <taxon>Embryophyta</taxon>
        <taxon>Tracheophyta</taxon>
        <taxon>Spermatophyta</taxon>
        <taxon>Magnoliopsida</taxon>
        <taxon>Liliopsida</taxon>
        <taxon>Arecaceae</taxon>
        <taxon>Arecoideae</taxon>
        <taxon>Cocoseae</taxon>
        <taxon>Attaleinae</taxon>
        <taxon>Cocos</taxon>
    </lineage>
</organism>
<dbReference type="EMBL" id="CM017874">
    <property type="protein sequence ID" value="KAG1334551.1"/>
    <property type="molecule type" value="Genomic_DNA"/>
</dbReference>
<keyword evidence="2" id="KW-1185">Reference proteome</keyword>
<comment type="caution">
    <text evidence="1">The sequence shown here is derived from an EMBL/GenBank/DDBJ whole genome shotgun (WGS) entry which is preliminary data.</text>
</comment>
<gene>
    <name evidence="1" type="ORF">COCNU_03G006700</name>
</gene>
<dbReference type="AlphaFoldDB" id="A0A8K0I389"/>
<reference evidence="1" key="2">
    <citation type="submission" date="2019-07" db="EMBL/GenBank/DDBJ databases">
        <authorList>
            <person name="Yang Y."/>
            <person name="Bocs S."/>
            <person name="Baudouin L."/>
        </authorList>
    </citation>
    <scope>NUCLEOTIDE SEQUENCE</scope>
    <source>
        <tissue evidence="1">Spear leaf of Hainan Tall coconut</tissue>
    </source>
</reference>
<reference evidence="1" key="1">
    <citation type="journal article" date="2017" name="Gigascience">
        <title>The genome draft of coconut (Cocos nucifera).</title>
        <authorList>
            <person name="Xiao Y."/>
            <person name="Xu P."/>
            <person name="Fan H."/>
            <person name="Baudouin L."/>
            <person name="Xia W."/>
            <person name="Bocs S."/>
            <person name="Xu J."/>
            <person name="Li Q."/>
            <person name="Guo A."/>
            <person name="Zhou L."/>
            <person name="Li J."/>
            <person name="Wu Y."/>
            <person name="Ma Z."/>
            <person name="Armero A."/>
            <person name="Issali A.E."/>
            <person name="Liu N."/>
            <person name="Peng M."/>
            <person name="Yang Y."/>
        </authorList>
    </citation>
    <scope>NUCLEOTIDE SEQUENCE</scope>
    <source>
        <tissue evidence="1">Spear leaf of Hainan Tall coconut</tissue>
    </source>
</reference>
<protein>
    <submittedName>
        <fullName evidence="1">Uncharacterized protein</fullName>
    </submittedName>
</protein>
<evidence type="ECO:0000313" key="2">
    <source>
        <dbReference type="Proteomes" id="UP000797356"/>
    </source>
</evidence>
<dbReference type="Proteomes" id="UP000797356">
    <property type="component" value="Chromosome 3"/>
</dbReference>
<sequence>MKKSIQSVLETDLLPDGIPDPAQVPALEGPAYPLVDRERGAPATPQQLVRWDDRPAAHLLVVAVVLEIPHAFAVVASVLLSQYLGSVRYVHRERRGRGDPVAVFRFLPPGPSGGDRLAVLGWSGLEGAPPDVGLVELV</sequence>
<evidence type="ECO:0000313" key="1">
    <source>
        <dbReference type="EMBL" id="KAG1334551.1"/>
    </source>
</evidence>